<sequence>MICIVCMIMVKFSNSGNPMLYHCELKSTKPCHAHIMLFLALLLMCLCMPYDFLATYTIF</sequence>
<organism evidence="2">
    <name type="scientific">Arundo donax</name>
    <name type="common">Giant reed</name>
    <name type="synonym">Donax arundinaceus</name>
    <dbReference type="NCBI Taxonomy" id="35708"/>
    <lineage>
        <taxon>Eukaryota</taxon>
        <taxon>Viridiplantae</taxon>
        <taxon>Streptophyta</taxon>
        <taxon>Embryophyta</taxon>
        <taxon>Tracheophyta</taxon>
        <taxon>Spermatophyta</taxon>
        <taxon>Magnoliopsida</taxon>
        <taxon>Liliopsida</taxon>
        <taxon>Poales</taxon>
        <taxon>Poaceae</taxon>
        <taxon>PACMAD clade</taxon>
        <taxon>Arundinoideae</taxon>
        <taxon>Arundineae</taxon>
        <taxon>Arundo</taxon>
    </lineage>
</organism>
<keyword evidence="1" id="KW-0472">Membrane</keyword>
<dbReference type="EMBL" id="GBRH01261136">
    <property type="protein sequence ID" value="JAD36759.1"/>
    <property type="molecule type" value="Transcribed_RNA"/>
</dbReference>
<accession>A0A0A8ZBG3</accession>
<evidence type="ECO:0000256" key="1">
    <source>
        <dbReference type="SAM" id="Phobius"/>
    </source>
</evidence>
<protein>
    <submittedName>
        <fullName evidence="2">Uncharacterized protein</fullName>
    </submittedName>
</protein>
<dbReference type="AlphaFoldDB" id="A0A0A8ZBG3"/>
<reference evidence="2" key="1">
    <citation type="submission" date="2014-09" db="EMBL/GenBank/DDBJ databases">
        <authorList>
            <person name="Magalhaes I.L.F."/>
            <person name="Oliveira U."/>
            <person name="Santos F.R."/>
            <person name="Vidigal T.H.D.A."/>
            <person name="Brescovit A.D."/>
            <person name="Santos A.J."/>
        </authorList>
    </citation>
    <scope>NUCLEOTIDE SEQUENCE</scope>
    <source>
        <tissue evidence="2">Shoot tissue taken approximately 20 cm above the soil surface</tissue>
    </source>
</reference>
<keyword evidence="1" id="KW-0812">Transmembrane</keyword>
<name>A0A0A8ZBG3_ARUDO</name>
<proteinExistence type="predicted"/>
<keyword evidence="1" id="KW-1133">Transmembrane helix</keyword>
<evidence type="ECO:0000313" key="2">
    <source>
        <dbReference type="EMBL" id="JAD36759.1"/>
    </source>
</evidence>
<reference evidence="2" key="2">
    <citation type="journal article" date="2015" name="Data Brief">
        <title>Shoot transcriptome of the giant reed, Arundo donax.</title>
        <authorList>
            <person name="Barrero R.A."/>
            <person name="Guerrero F.D."/>
            <person name="Moolhuijzen P."/>
            <person name="Goolsby J.A."/>
            <person name="Tidwell J."/>
            <person name="Bellgard S.E."/>
            <person name="Bellgard M.I."/>
        </authorList>
    </citation>
    <scope>NUCLEOTIDE SEQUENCE</scope>
    <source>
        <tissue evidence="2">Shoot tissue taken approximately 20 cm above the soil surface</tissue>
    </source>
</reference>
<feature type="transmembrane region" description="Helical" evidence="1">
    <location>
        <begin position="35"/>
        <end position="58"/>
    </location>
</feature>